<proteinExistence type="evidence at transcript level"/>
<keyword evidence="1" id="KW-0479">Metal-binding</keyword>
<evidence type="ECO:0000313" key="9">
    <source>
        <dbReference type="EMBL" id="JAP70637.1"/>
    </source>
</evidence>
<dbReference type="GO" id="GO:0003677">
    <property type="term" value="F:DNA binding"/>
    <property type="evidence" value="ECO:0007669"/>
    <property type="project" value="UniProtKB-UniRule"/>
</dbReference>
<dbReference type="InterPro" id="IPR006612">
    <property type="entry name" value="THAP_Znf"/>
</dbReference>
<evidence type="ECO:0000256" key="1">
    <source>
        <dbReference type="ARBA" id="ARBA00022723"/>
    </source>
</evidence>
<keyword evidence="2 5" id="KW-0863">Zinc-finger</keyword>
<organism evidence="9">
    <name type="scientific">Ixodes ricinus</name>
    <name type="common">Common tick</name>
    <name type="synonym">Acarus ricinus</name>
    <dbReference type="NCBI Taxonomy" id="34613"/>
    <lineage>
        <taxon>Eukaryota</taxon>
        <taxon>Metazoa</taxon>
        <taxon>Ecdysozoa</taxon>
        <taxon>Arthropoda</taxon>
        <taxon>Chelicerata</taxon>
        <taxon>Arachnida</taxon>
        <taxon>Acari</taxon>
        <taxon>Parasitiformes</taxon>
        <taxon>Ixodida</taxon>
        <taxon>Ixodoidea</taxon>
        <taxon>Ixodidae</taxon>
        <taxon>Ixodinae</taxon>
        <taxon>Ixodes</taxon>
    </lineage>
</organism>
<name>A0A131XVD0_IXORI</name>
<evidence type="ECO:0000259" key="8">
    <source>
        <dbReference type="PROSITE" id="PS50950"/>
    </source>
</evidence>
<evidence type="ECO:0000256" key="5">
    <source>
        <dbReference type="PROSITE-ProRule" id="PRU00309"/>
    </source>
</evidence>
<keyword evidence="4 5" id="KW-0238">DNA-binding</keyword>
<evidence type="ECO:0000256" key="2">
    <source>
        <dbReference type="ARBA" id="ARBA00022771"/>
    </source>
</evidence>
<feature type="region of interest" description="Disordered" evidence="7">
    <location>
        <begin position="74"/>
        <end position="94"/>
    </location>
</feature>
<feature type="domain" description="THAP-type" evidence="8">
    <location>
        <begin position="1"/>
        <end position="43"/>
    </location>
</feature>
<dbReference type="PROSITE" id="PS50950">
    <property type="entry name" value="ZF_THAP"/>
    <property type="match status" value="1"/>
</dbReference>
<evidence type="ECO:0000256" key="4">
    <source>
        <dbReference type="ARBA" id="ARBA00023125"/>
    </source>
</evidence>
<evidence type="ECO:0000256" key="6">
    <source>
        <dbReference type="SAM" id="Coils"/>
    </source>
</evidence>
<keyword evidence="3" id="KW-0862">Zinc</keyword>
<feature type="compositionally biased region" description="Basic and acidic residues" evidence="7">
    <location>
        <begin position="81"/>
        <end position="94"/>
    </location>
</feature>
<evidence type="ECO:0000256" key="7">
    <source>
        <dbReference type="SAM" id="MobiDB-lite"/>
    </source>
</evidence>
<evidence type="ECO:0000256" key="3">
    <source>
        <dbReference type="ARBA" id="ARBA00022833"/>
    </source>
</evidence>
<feature type="coiled-coil region" evidence="6">
    <location>
        <begin position="389"/>
        <end position="416"/>
    </location>
</feature>
<accession>A0A131XVD0</accession>
<dbReference type="AlphaFoldDB" id="A0A131XVD0"/>
<dbReference type="EMBL" id="GEFM01005159">
    <property type="protein sequence ID" value="JAP70637.1"/>
    <property type="molecule type" value="mRNA"/>
</dbReference>
<protein>
    <recommendedName>
        <fullName evidence="8">THAP-type domain-containing protein</fullName>
    </recommendedName>
</protein>
<dbReference type="GO" id="GO:0008270">
    <property type="term" value="F:zinc ion binding"/>
    <property type="evidence" value="ECO:0007669"/>
    <property type="project" value="UniProtKB-KW"/>
</dbReference>
<keyword evidence="6" id="KW-0175">Coiled coil</keyword>
<feature type="region of interest" description="Disordered" evidence="7">
    <location>
        <begin position="123"/>
        <end position="160"/>
    </location>
</feature>
<reference evidence="9" key="1">
    <citation type="submission" date="2016-02" db="EMBL/GenBank/DDBJ databases">
        <title>RNAseq analyses of the midgut from blood- or serum-fed Ixodes ricinus ticks.</title>
        <authorList>
            <person name="Perner J."/>
            <person name="Provaznik J."/>
            <person name="Schrenkova J."/>
            <person name="Urbanova V."/>
            <person name="Ribeiro J.M."/>
            <person name="Kopacek P."/>
        </authorList>
    </citation>
    <scope>NUCLEOTIDE SEQUENCE</scope>
    <source>
        <tissue evidence="9">Gut</tissue>
    </source>
</reference>
<sequence length="451" mass="49368">MKRNGWRPNSSSLLCSVHFREEDMDRTSRSCIRLRDNVVPSLFPERKRRRSLGSSSLVAPIDGDHCYGMPMPSNMDTSLGKSEHTEELATDTADRDDNSCGDLQCFADGAVSALQLLHQGGLQVDSDGSSETNLGKAKATKNMQSLPRDRRPFPHLRPIVPKPVAAPELTKENACIGLNTTDQQPAGPVQLQVLVKPGLTRGVSLLKKSQSDGENHSNTSKPDGLVWGLQCMDAAGEAQEVIILKGVGVGGHDSFLHQTPEIHSLAVPQTPAAQEQGVISEDVSQMCIPRVVSVTGSQQPASTAEVQLPAILVQQLMATTCTSPLRDHIRLLKAGQYSSASTSHSSLSGPAAEMSIMPDLPSNEMDEKLQLWDTIQKFRSLHNADRKKIKSLQECVRRLRVRNEKLKKALADKSASLPMTKLEFRKTDESQRKTLTLRYMDPPCCCCSEDT</sequence>